<evidence type="ECO:0000256" key="1">
    <source>
        <dbReference type="SAM" id="Phobius"/>
    </source>
</evidence>
<accession>A0A7S4AX06</accession>
<keyword evidence="1" id="KW-1133">Transmembrane helix</keyword>
<proteinExistence type="predicted"/>
<protein>
    <recommendedName>
        <fullName evidence="3">Transmembrane protein</fullName>
    </recommendedName>
</protein>
<dbReference type="EMBL" id="HBIX01034451">
    <property type="protein sequence ID" value="CAE0729731.1"/>
    <property type="molecule type" value="Transcribed_RNA"/>
</dbReference>
<evidence type="ECO:0000313" key="2">
    <source>
        <dbReference type="EMBL" id="CAE0729731.1"/>
    </source>
</evidence>
<feature type="transmembrane region" description="Helical" evidence="1">
    <location>
        <begin position="56"/>
        <end position="74"/>
    </location>
</feature>
<keyword evidence="1" id="KW-0472">Membrane</keyword>
<sequence>MPITIATTTTTSTTRIDLCREFLAKLVLEVFGAGGAVWGFSDVCGFRTEAVESLRFWRRLALAIAAVFGARWFLQFKRAWMNLNLDLAVHCRNNQLHASNEKDNENEKKDNSFREMCMLPITGIQCRINNSNKEDSFLTVEDESSDESTALSSFPLSPTMY</sequence>
<dbReference type="AlphaFoldDB" id="A0A7S4AX06"/>
<evidence type="ECO:0008006" key="3">
    <source>
        <dbReference type="Google" id="ProtNLM"/>
    </source>
</evidence>
<organism evidence="2">
    <name type="scientific">Pseudo-nitzschia australis</name>
    <dbReference type="NCBI Taxonomy" id="44445"/>
    <lineage>
        <taxon>Eukaryota</taxon>
        <taxon>Sar</taxon>
        <taxon>Stramenopiles</taxon>
        <taxon>Ochrophyta</taxon>
        <taxon>Bacillariophyta</taxon>
        <taxon>Bacillariophyceae</taxon>
        <taxon>Bacillariophycidae</taxon>
        <taxon>Bacillariales</taxon>
        <taxon>Bacillariaceae</taxon>
        <taxon>Pseudo-nitzschia</taxon>
    </lineage>
</organism>
<reference evidence="2" key="1">
    <citation type="submission" date="2021-01" db="EMBL/GenBank/DDBJ databases">
        <authorList>
            <person name="Corre E."/>
            <person name="Pelletier E."/>
            <person name="Niang G."/>
            <person name="Scheremetjew M."/>
            <person name="Finn R."/>
            <person name="Kale V."/>
            <person name="Holt S."/>
            <person name="Cochrane G."/>
            <person name="Meng A."/>
            <person name="Brown T."/>
            <person name="Cohen L."/>
        </authorList>
    </citation>
    <scope>NUCLEOTIDE SEQUENCE</scope>
    <source>
        <strain evidence="2">10249 10 AB</strain>
    </source>
</reference>
<gene>
    <name evidence="2" type="ORF">PAUS00366_LOCUS22516</name>
</gene>
<keyword evidence="1" id="KW-0812">Transmembrane</keyword>
<name>A0A7S4AX06_9STRA</name>